<feature type="transmembrane region" description="Helical" evidence="1">
    <location>
        <begin position="66"/>
        <end position="87"/>
    </location>
</feature>
<name>A0A094Q640_9ZZZZ</name>
<keyword evidence="1" id="KW-0472">Membrane</keyword>
<comment type="caution">
    <text evidence="2">The sequence shown here is derived from an EMBL/GenBank/DDBJ whole genome shotgun (WGS) entry which is preliminary data.</text>
</comment>
<accession>A0A094Q640</accession>
<organism evidence="2">
    <name type="scientific">freshwater metagenome</name>
    <dbReference type="NCBI Taxonomy" id="449393"/>
    <lineage>
        <taxon>unclassified sequences</taxon>
        <taxon>metagenomes</taxon>
        <taxon>ecological metagenomes</taxon>
    </lineage>
</organism>
<feature type="transmembrane region" description="Helical" evidence="1">
    <location>
        <begin position="41"/>
        <end position="60"/>
    </location>
</feature>
<protein>
    <recommendedName>
        <fullName evidence="3">DUF3040 domain-containing protein</fullName>
    </recommendedName>
</protein>
<keyword evidence="1" id="KW-1133">Transmembrane helix</keyword>
<dbReference type="InterPro" id="IPR021401">
    <property type="entry name" value="DUF3040"/>
</dbReference>
<dbReference type="Pfam" id="PF11239">
    <property type="entry name" value="DUF3040"/>
    <property type="match status" value="1"/>
</dbReference>
<dbReference type="EMBL" id="JNSL01000059">
    <property type="protein sequence ID" value="KGA17539.1"/>
    <property type="molecule type" value="Genomic_DNA"/>
</dbReference>
<proteinExistence type="predicted"/>
<reference evidence="2" key="1">
    <citation type="submission" date="2014-06" db="EMBL/GenBank/DDBJ databases">
        <title>Key roles for freshwater Actinobacteria revealed by deep metagenomic sequencing.</title>
        <authorList>
            <person name="Ghai R."/>
            <person name="Mizuno C.M."/>
            <person name="Picazo A."/>
            <person name="Camacho A."/>
            <person name="Rodriguez-Valera F."/>
        </authorList>
    </citation>
    <scope>NUCLEOTIDE SEQUENCE</scope>
</reference>
<evidence type="ECO:0008006" key="3">
    <source>
        <dbReference type="Google" id="ProtNLM"/>
    </source>
</evidence>
<evidence type="ECO:0000313" key="2">
    <source>
        <dbReference type="EMBL" id="KGA17539.1"/>
    </source>
</evidence>
<dbReference type="AlphaFoldDB" id="A0A094Q640"/>
<gene>
    <name evidence="2" type="ORF">GM51_10195</name>
</gene>
<evidence type="ECO:0000256" key="1">
    <source>
        <dbReference type="SAM" id="Phobius"/>
    </source>
</evidence>
<sequence length="117" mass="12779">MALSDHEKRMLAEMEAALVAEDPRLVSTLNGRERTPKGSRALLGLGSILVGMVVLLSGLIAQIIPLGIAGFLVSLTGLVLFVSNLSFGKSSFKSPKGARPKWSSRLEDRWERRNFEN</sequence>
<keyword evidence="1" id="KW-0812">Transmembrane</keyword>